<gene>
    <name evidence="1" type="ORF">METZ01_LOCUS476348</name>
</gene>
<reference evidence="1" key="1">
    <citation type="submission" date="2018-05" db="EMBL/GenBank/DDBJ databases">
        <authorList>
            <person name="Lanie J.A."/>
            <person name="Ng W.-L."/>
            <person name="Kazmierczak K.M."/>
            <person name="Andrzejewski T.M."/>
            <person name="Davidsen T.M."/>
            <person name="Wayne K.J."/>
            <person name="Tettelin H."/>
            <person name="Glass J.I."/>
            <person name="Rusch D."/>
            <person name="Podicherti R."/>
            <person name="Tsui H.-C.T."/>
            <person name="Winkler M.E."/>
        </authorList>
    </citation>
    <scope>NUCLEOTIDE SEQUENCE</scope>
</reference>
<accession>A0A383BUB6</accession>
<protein>
    <submittedName>
        <fullName evidence="1">Uncharacterized protein</fullName>
    </submittedName>
</protein>
<organism evidence="1">
    <name type="scientific">marine metagenome</name>
    <dbReference type="NCBI Taxonomy" id="408172"/>
    <lineage>
        <taxon>unclassified sequences</taxon>
        <taxon>metagenomes</taxon>
        <taxon>ecological metagenomes</taxon>
    </lineage>
</organism>
<dbReference type="AlphaFoldDB" id="A0A383BUB6"/>
<dbReference type="EMBL" id="UINC01203304">
    <property type="protein sequence ID" value="SVE23494.1"/>
    <property type="molecule type" value="Genomic_DNA"/>
</dbReference>
<sequence length="117" mass="13626">MFEASLNIRIMIKPLVIILGVLSLLLSTEPIPRQDTFLFCLKGEVEPLTINRFEDGFTVDNNQLNRFFIDNAISDIEKWLPGSNDMDRDGDVYLNRIYRVYLSEEQRLNIQMIIDSI</sequence>
<evidence type="ECO:0000313" key="1">
    <source>
        <dbReference type="EMBL" id="SVE23494.1"/>
    </source>
</evidence>
<name>A0A383BUB6_9ZZZZ</name>
<proteinExistence type="predicted"/>
<feature type="non-terminal residue" evidence="1">
    <location>
        <position position="117"/>
    </location>
</feature>